<sequence>MVRAAILFLGLPMLAYCGVIPDSTTSDVSNGTASAGLAKRGNECRTYTDCPICAFYQRCCLAALGGGWCECGTSGRESQCT</sequence>
<dbReference type="EMBL" id="NJES01000044">
    <property type="protein sequence ID" value="PHH79483.1"/>
    <property type="molecule type" value="Genomic_DNA"/>
</dbReference>
<protein>
    <submittedName>
        <fullName evidence="2">Uncharacterized protein</fullName>
    </submittedName>
</protein>
<keyword evidence="3" id="KW-1185">Reference proteome</keyword>
<keyword evidence="1" id="KW-0732">Signal</keyword>
<organism evidence="2 3">
    <name type="scientific">Ophiocordyceps camponoti-rufipedis</name>
    <dbReference type="NCBI Taxonomy" id="2004952"/>
    <lineage>
        <taxon>Eukaryota</taxon>
        <taxon>Fungi</taxon>
        <taxon>Dikarya</taxon>
        <taxon>Ascomycota</taxon>
        <taxon>Pezizomycotina</taxon>
        <taxon>Sordariomycetes</taxon>
        <taxon>Hypocreomycetidae</taxon>
        <taxon>Hypocreales</taxon>
        <taxon>Ophiocordycipitaceae</taxon>
        <taxon>Ophiocordyceps</taxon>
    </lineage>
</organism>
<feature type="chain" id="PRO_5012744912" evidence="1">
    <location>
        <begin position="18"/>
        <end position="81"/>
    </location>
</feature>
<evidence type="ECO:0000256" key="1">
    <source>
        <dbReference type="SAM" id="SignalP"/>
    </source>
</evidence>
<evidence type="ECO:0000313" key="2">
    <source>
        <dbReference type="EMBL" id="PHH79483.1"/>
    </source>
</evidence>
<dbReference type="Proteomes" id="UP000226431">
    <property type="component" value="Unassembled WGS sequence"/>
</dbReference>
<dbReference type="STRING" id="2004952.A0A2C5ZHY7"/>
<accession>A0A2C5ZHY7</accession>
<feature type="signal peptide" evidence="1">
    <location>
        <begin position="1"/>
        <end position="17"/>
    </location>
</feature>
<gene>
    <name evidence="2" type="ORF">CDD80_4710</name>
</gene>
<dbReference type="OrthoDB" id="4917606at2759"/>
<evidence type="ECO:0000313" key="3">
    <source>
        <dbReference type="Proteomes" id="UP000226431"/>
    </source>
</evidence>
<proteinExistence type="predicted"/>
<dbReference type="AlphaFoldDB" id="A0A2C5ZHY7"/>
<name>A0A2C5ZHY7_9HYPO</name>
<reference evidence="2 3" key="1">
    <citation type="submission" date="2017-06" db="EMBL/GenBank/DDBJ databases">
        <title>Ant-infecting Ophiocordyceps genomes reveal a high diversity of potential behavioral manipulation genes and a possible major role for enterotoxins.</title>
        <authorList>
            <person name="De Bekker C."/>
            <person name="Evans H.C."/>
            <person name="Brachmann A."/>
            <person name="Hughes D.P."/>
        </authorList>
    </citation>
    <scope>NUCLEOTIDE SEQUENCE [LARGE SCALE GENOMIC DNA]</scope>
    <source>
        <strain evidence="2 3">Map16</strain>
    </source>
</reference>
<comment type="caution">
    <text evidence="2">The sequence shown here is derived from an EMBL/GenBank/DDBJ whole genome shotgun (WGS) entry which is preliminary data.</text>
</comment>